<keyword evidence="4" id="KW-1185">Reference proteome</keyword>
<feature type="compositionally biased region" description="Low complexity" evidence="2">
    <location>
        <begin position="1294"/>
        <end position="1310"/>
    </location>
</feature>
<dbReference type="PANTHER" id="PTHR32116">
    <property type="entry name" value="GALACTURONOSYLTRANSFERASE 4-RELATED"/>
    <property type="match status" value="1"/>
</dbReference>
<comment type="pathway">
    <text evidence="1">Glycan metabolism; pectin biosynthesis.</text>
</comment>
<name>A0AAD7UKV0_9STRA</name>
<dbReference type="SUPFAM" id="SSF53448">
    <property type="entry name" value="Nucleotide-diphospho-sugar transferases"/>
    <property type="match status" value="2"/>
</dbReference>
<protein>
    <submittedName>
        <fullName evidence="3">Uncharacterized protein</fullName>
    </submittedName>
</protein>
<reference evidence="3" key="1">
    <citation type="submission" date="2023-01" db="EMBL/GenBank/DDBJ databases">
        <title>Metagenome sequencing of chrysophaentin producing Chrysophaeum taylorii.</title>
        <authorList>
            <person name="Davison J."/>
            <person name="Bewley C."/>
        </authorList>
    </citation>
    <scope>NUCLEOTIDE SEQUENCE</scope>
    <source>
        <strain evidence="3">NIES-1699</strain>
    </source>
</reference>
<organism evidence="3 4">
    <name type="scientific">Chrysophaeum taylorii</name>
    <dbReference type="NCBI Taxonomy" id="2483200"/>
    <lineage>
        <taxon>Eukaryota</taxon>
        <taxon>Sar</taxon>
        <taxon>Stramenopiles</taxon>
        <taxon>Ochrophyta</taxon>
        <taxon>Pelagophyceae</taxon>
        <taxon>Pelagomonadales</taxon>
        <taxon>Pelagomonadaceae</taxon>
        <taxon>Chrysophaeum</taxon>
    </lineage>
</organism>
<gene>
    <name evidence="3" type="ORF">CTAYLR_008224</name>
</gene>
<evidence type="ECO:0000256" key="2">
    <source>
        <dbReference type="SAM" id="MobiDB-lite"/>
    </source>
</evidence>
<evidence type="ECO:0000313" key="4">
    <source>
        <dbReference type="Proteomes" id="UP001230188"/>
    </source>
</evidence>
<evidence type="ECO:0000256" key="1">
    <source>
        <dbReference type="ARBA" id="ARBA00004877"/>
    </source>
</evidence>
<feature type="compositionally biased region" description="Polar residues" evidence="2">
    <location>
        <begin position="1385"/>
        <end position="1396"/>
    </location>
</feature>
<dbReference type="Gene3D" id="3.40.50.300">
    <property type="entry name" value="P-loop containing nucleotide triphosphate hydrolases"/>
    <property type="match status" value="1"/>
</dbReference>
<dbReference type="InterPro" id="IPR029044">
    <property type="entry name" value="Nucleotide-diphossugar_trans"/>
</dbReference>
<proteinExistence type="predicted"/>
<dbReference type="Pfam" id="PF01501">
    <property type="entry name" value="Glyco_transf_8"/>
    <property type="match status" value="2"/>
</dbReference>
<sequence>MADDDFHHTPPPSGGGDDDRDGGSTPSYRGGGGGGGDDDASSSRGRDDVRRPRFFYDAAVDVGDGAVVRSDVIDVILLTDRIAVLSAVLASVCVNTNAALRFHLVVPDSGLAEARVKLMPSQCAGADWRLLAESAVVQSIRDSGLTVTWEVEVPSTNLSVRAPAWDRSPKHNTVFNCLRFYLPRLPEFAELESIIFMDDDVIMQGDIARLWELPLSEPLSAGCINWIWNSCGRMEASSNLSYVEVPYMGFGALPRGGDGSVVDLTCADADERGCAPSGLFASLSNASAEIQGTRLDLDALRAKRAWNFGLNKFNLTAWRVANITERYIAWIAANREFGWFPTTSLAYGLGIPYLTLADDVACMDDVGMPVLHGLGFVEPDDLKLSDIPLESISSFYALHWNGDRKPYAWRGAIPEYKEHFLAYAPAIKKTETDEAQRELASIGSKSRSFVVWTAPHSGSEWFMSVLDEHENVCASGGGAGGTGRGWPRDSLLPIHDLSEEDDMRVCQPKTLCHWAKVSRLLATLLDDDDGSGVPSVCDATFDARVMKYDDFYGIHLETLCAILERAAAAVEGNTVDLGRGGGGTRSESWITRVMQESFRVFVAENLRPPTLALSSQNATDKIGRALARGGNSLQMPCACPSSTTISGTKVMNDWLNNEAVSDGISRAKKIYNFYNLAGVLEELGSKIIVLDRENLLETYVSLRVAEPTSPHEGRLSIDVNRLLRFVRQQLRQREERDDRLAEKRFKVLHVQYESCIANKRACFQEVLGFLEVESNARVLDELGAASFDSTSRDTRTVVSLEQRILNFNAVAEALVVNGFERYLTNEDLNLVSNYTPTFGGGAAAKNSSRLASIEDDVHVLIMSDRAPALAATLSSTCATTSSIANLVIHLVLPNHSEDPTWRIEDVVDECWGARFEIRSIASIEDELLNRHGVRPVWTSWSNAEWHQVVAPKYARDRSSKHMSPFNLARFYVPLLREYEGVRRLLLLDDDVIVQRDIAFAHDVSFGEDAVVLAGCQNWISSPHEGFFRMTPNHLLRVFETPHFGFRRIRPGGALSDALCDDDAHYDCMPSTFLASLSDAWRDVRCQVPTECPEDDEAIVRGLAAQPAWNFGLVSVDVHAWRRKNLTRVYHAWTNVAEMRGLFPAGSLAHGLGLAYLALEDEVECWESLDAYERHVRIGVLQGLGYIMPQDLAAANLSTHEAYALHFNGEVKPTGTDTCPDTSADARVDASFFDGHADACRAHGRTSVDANRIPCACYLADARRGTNDGDAWADARADVRINTWLDDAYAATGWDDTNASSSTRTATRANDGCNGTPACDGTNASANIHAATRSDDFCNNTIGRDDAHTSTDVRAATRHDSVSDHAAGHRADHTLSDTSTDHRADSVSNRAAGTSPNRVPDSCAGANRISDHAARADCVFNCGTRADSVINHAPGDRPDRLSDTCTDSSADDGCRFDGAASSSTVYRADSVSDRAAGTSPNRVPDSCAGANRISDHTARADCVFNCGTRADSVINHAPGDRPDRLSNTCADSSADCSHNNADGCRFDGDASTSTNSFADSVSDHAAGASANRISDNGARANSIPAHATGI</sequence>
<dbReference type="InterPro" id="IPR002495">
    <property type="entry name" value="Glyco_trans_8"/>
</dbReference>
<dbReference type="SUPFAM" id="SSF52540">
    <property type="entry name" value="P-loop containing nucleoside triphosphate hydrolases"/>
    <property type="match status" value="1"/>
</dbReference>
<comment type="caution">
    <text evidence="3">The sequence shown here is derived from an EMBL/GenBank/DDBJ whole genome shotgun (WGS) entry which is preliminary data.</text>
</comment>
<feature type="region of interest" description="Disordered" evidence="2">
    <location>
        <begin position="1348"/>
        <end position="1398"/>
    </location>
</feature>
<dbReference type="Proteomes" id="UP001230188">
    <property type="component" value="Unassembled WGS sequence"/>
</dbReference>
<dbReference type="InterPro" id="IPR029993">
    <property type="entry name" value="GAUT"/>
</dbReference>
<feature type="region of interest" description="Disordered" evidence="2">
    <location>
        <begin position="1294"/>
        <end position="1314"/>
    </location>
</feature>
<dbReference type="Gene3D" id="3.90.550.10">
    <property type="entry name" value="Spore Coat Polysaccharide Biosynthesis Protein SpsA, Chain A"/>
    <property type="match status" value="2"/>
</dbReference>
<dbReference type="GO" id="GO:0047262">
    <property type="term" value="F:polygalacturonate 4-alpha-galacturonosyltransferase activity"/>
    <property type="evidence" value="ECO:0007669"/>
    <property type="project" value="InterPro"/>
</dbReference>
<dbReference type="EMBL" id="JAQMWT010000186">
    <property type="protein sequence ID" value="KAJ8607986.1"/>
    <property type="molecule type" value="Genomic_DNA"/>
</dbReference>
<feature type="compositionally biased region" description="Basic and acidic residues" evidence="2">
    <location>
        <begin position="1348"/>
        <end position="1384"/>
    </location>
</feature>
<feature type="region of interest" description="Disordered" evidence="2">
    <location>
        <begin position="1428"/>
        <end position="1448"/>
    </location>
</feature>
<accession>A0AAD7UKV0</accession>
<evidence type="ECO:0000313" key="3">
    <source>
        <dbReference type="EMBL" id="KAJ8607986.1"/>
    </source>
</evidence>
<dbReference type="InterPro" id="IPR027417">
    <property type="entry name" value="P-loop_NTPase"/>
</dbReference>
<feature type="region of interest" description="Disordered" evidence="2">
    <location>
        <begin position="1"/>
        <end position="46"/>
    </location>
</feature>